<dbReference type="EMBL" id="JARKIB010000504">
    <property type="protein sequence ID" value="KAJ7703337.1"/>
    <property type="molecule type" value="Genomic_DNA"/>
</dbReference>
<gene>
    <name evidence="1" type="ORF">B0H16DRAFT_1280476</name>
</gene>
<dbReference type="AlphaFoldDB" id="A0AAD7E2C9"/>
<proteinExistence type="predicted"/>
<protein>
    <submittedName>
        <fullName evidence="1">Uncharacterized protein</fullName>
    </submittedName>
</protein>
<sequence length="88" mass="10061">FEKSTRPRRIAARNNFYRAEHDPSLPISVFLDKADTARKVLKNFNDEPNDVQTADVILMNLHSSWDLVRTIISSSINEHKLADVKGIL</sequence>
<name>A0AAD7E2C9_9AGAR</name>
<feature type="non-terminal residue" evidence="1">
    <location>
        <position position="1"/>
    </location>
</feature>
<reference evidence="1" key="1">
    <citation type="submission" date="2023-03" db="EMBL/GenBank/DDBJ databases">
        <title>Massive genome expansion in bonnet fungi (Mycena s.s.) driven by repeated elements and novel gene families across ecological guilds.</title>
        <authorList>
            <consortium name="Lawrence Berkeley National Laboratory"/>
            <person name="Harder C.B."/>
            <person name="Miyauchi S."/>
            <person name="Viragh M."/>
            <person name="Kuo A."/>
            <person name="Thoen E."/>
            <person name="Andreopoulos B."/>
            <person name="Lu D."/>
            <person name="Skrede I."/>
            <person name="Drula E."/>
            <person name="Henrissat B."/>
            <person name="Morin E."/>
            <person name="Kohler A."/>
            <person name="Barry K."/>
            <person name="LaButti K."/>
            <person name="Morin E."/>
            <person name="Salamov A."/>
            <person name="Lipzen A."/>
            <person name="Mereny Z."/>
            <person name="Hegedus B."/>
            <person name="Baldrian P."/>
            <person name="Stursova M."/>
            <person name="Weitz H."/>
            <person name="Taylor A."/>
            <person name="Grigoriev I.V."/>
            <person name="Nagy L.G."/>
            <person name="Martin F."/>
            <person name="Kauserud H."/>
        </authorList>
    </citation>
    <scope>NUCLEOTIDE SEQUENCE</scope>
    <source>
        <strain evidence="1">CBHHK182m</strain>
    </source>
</reference>
<evidence type="ECO:0000313" key="1">
    <source>
        <dbReference type="EMBL" id="KAJ7703337.1"/>
    </source>
</evidence>
<evidence type="ECO:0000313" key="2">
    <source>
        <dbReference type="Proteomes" id="UP001215598"/>
    </source>
</evidence>
<dbReference type="Proteomes" id="UP001215598">
    <property type="component" value="Unassembled WGS sequence"/>
</dbReference>
<feature type="non-terminal residue" evidence="1">
    <location>
        <position position="88"/>
    </location>
</feature>
<keyword evidence="2" id="KW-1185">Reference proteome</keyword>
<accession>A0AAD7E2C9</accession>
<comment type="caution">
    <text evidence="1">The sequence shown here is derived from an EMBL/GenBank/DDBJ whole genome shotgun (WGS) entry which is preliminary data.</text>
</comment>
<organism evidence="1 2">
    <name type="scientific">Mycena metata</name>
    <dbReference type="NCBI Taxonomy" id="1033252"/>
    <lineage>
        <taxon>Eukaryota</taxon>
        <taxon>Fungi</taxon>
        <taxon>Dikarya</taxon>
        <taxon>Basidiomycota</taxon>
        <taxon>Agaricomycotina</taxon>
        <taxon>Agaricomycetes</taxon>
        <taxon>Agaricomycetidae</taxon>
        <taxon>Agaricales</taxon>
        <taxon>Marasmiineae</taxon>
        <taxon>Mycenaceae</taxon>
        <taxon>Mycena</taxon>
    </lineage>
</organism>